<feature type="compositionally biased region" description="Basic and acidic residues" evidence="1">
    <location>
        <begin position="97"/>
        <end position="109"/>
    </location>
</feature>
<comment type="caution">
    <text evidence="2">The sequence shown here is derived from an EMBL/GenBank/DDBJ whole genome shotgun (WGS) entry which is preliminary data.</text>
</comment>
<name>A0AAE0S4V9_9BIVA</name>
<evidence type="ECO:0000256" key="1">
    <source>
        <dbReference type="SAM" id="MobiDB-lite"/>
    </source>
</evidence>
<protein>
    <submittedName>
        <fullName evidence="2">Uncharacterized protein</fullName>
    </submittedName>
</protein>
<accession>A0AAE0S4V9</accession>
<proteinExistence type="predicted"/>
<gene>
    <name evidence="2" type="ORF">CHS0354_040226</name>
</gene>
<evidence type="ECO:0000313" key="2">
    <source>
        <dbReference type="EMBL" id="KAK3585282.1"/>
    </source>
</evidence>
<reference evidence="2" key="2">
    <citation type="journal article" date="2021" name="Genome Biol. Evol.">
        <title>Developing a high-quality reference genome for a parasitic bivalve with doubly uniparental inheritance (Bivalvia: Unionida).</title>
        <authorList>
            <person name="Smith C.H."/>
        </authorList>
    </citation>
    <scope>NUCLEOTIDE SEQUENCE</scope>
    <source>
        <strain evidence="2">CHS0354</strain>
        <tissue evidence="2">Mantle</tissue>
    </source>
</reference>
<reference evidence="2" key="1">
    <citation type="journal article" date="2021" name="Genome Biol. Evol.">
        <title>A High-Quality Reference Genome for a Parasitic Bivalve with Doubly Uniparental Inheritance (Bivalvia: Unionida).</title>
        <authorList>
            <person name="Smith C.H."/>
        </authorList>
    </citation>
    <scope>NUCLEOTIDE SEQUENCE</scope>
    <source>
        <strain evidence="2">CHS0354</strain>
    </source>
</reference>
<reference evidence="2" key="3">
    <citation type="submission" date="2023-05" db="EMBL/GenBank/DDBJ databases">
        <authorList>
            <person name="Smith C.H."/>
        </authorList>
    </citation>
    <scope>NUCLEOTIDE SEQUENCE</scope>
    <source>
        <strain evidence="2">CHS0354</strain>
        <tissue evidence="2">Mantle</tissue>
    </source>
</reference>
<sequence>MLYTWTLSRKKNNNKTPYIRSAYPAEVQRGLEFAVEVTRLGSTLLFEVTYGSRFVEKDSTLSKKTSPDKVDLRGALLKGSNSGHINEGQKVSRHHRGDSQRHSSLDKFK</sequence>
<dbReference type="EMBL" id="JAEAOA010002332">
    <property type="protein sequence ID" value="KAK3585282.1"/>
    <property type="molecule type" value="Genomic_DNA"/>
</dbReference>
<organism evidence="2 3">
    <name type="scientific">Potamilus streckersoni</name>
    <dbReference type="NCBI Taxonomy" id="2493646"/>
    <lineage>
        <taxon>Eukaryota</taxon>
        <taxon>Metazoa</taxon>
        <taxon>Spiralia</taxon>
        <taxon>Lophotrochozoa</taxon>
        <taxon>Mollusca</taxon>
        <taxon>Bivalvia</taxon>
        <taxon>Autobranchia</taxon>
        <taxon>Heteroconchia</taxon>
        <taxon>Palaeoheterodonta</taxon>
        <taxon>Unionida</taxon>
        <taxon>Unionoidea</taxon>
        <taxon>Unionidae</taxon>
        <taxon>Ambleminae</taxon>
        <taxon>Lampsilini</taxon>
        <taxon>Potamilus</taxon>
    </lineage>
</organism>
<dbReference type="Proteomes" id="UP001195483">
    <property type="component" value="Unassembled WGS sequence"/>
</dbReference>
<evidence type="ECO:0000313" key="3">
    <source>
        <dbReference type="Proteomes" id="UP001195483"/>
    </source>
</evidence>
<dbReference type="AlphaFoldDB" id="A0AAE0S4V9"/>
<feature type="region of interest" description="Disordered" evidence="1">
    <location>
        <begin position="73"/>
        <end position="109"/>
    </location>
</feature>
<keyword evidence="3" id="KW-1185">Reference proteome</keyword>